<dbReference type="GO" id="GO:0030288">
    <property type="term" value="C:outer membrane-bounded periplasmic space"/>
    <property type="evidence" value="ECO:0007669"/>
    <property type="project" value="TreeGrafter"/>
</dbReference>
<comment type="caution">
    <text evidence="7">The sequence shown here is derived from an EMBL/GenBank/DDBJ whole genome shotgun (WGS) entry which is preliminary data.</text>
</comment>
<dbReference type="SMART" id="SM00228">
    <property type="entry name" value="PDZ"/>
    <property type="match status" value="1"/>
</dbReference>
<dbReference type="AlphaFoldDB" id="A0A1F8C4M8"/>
<sequence>MKFPLPKVGLKQIRKFLAIFLAVGLVFAAGYFAGTSNIALKLQGKPKVTITRTLPAGHEDLDFSLFWAVWDRLSQSYFDKTKLDPAKMVYGAISGMVAAVGDPYTVFLPPEENKLTQEDLEGNFDGVGIQIGFKGTQLAVIAPLPGTPAETAGVKAGDFIIEIRDEKREIDMGTVGITLPEAVKAIRGPAGTSVMLILLREGVDEPIEVEIRRASIDVPSVIVTYVGDNQDIAQIKLLKFGGSTNGEWDKVVRDIVKNPKVKGIIVDVRNNPGGFLQSSVDIAGEFVETGKTVVIQEMTSGSREEFTATGLARLKSYPTVVLVNQGSASASEILAGALRDIRGLKLVGETTFGKGTIQEPQDLDGGAGIHITVAKWLTPKGTWVNDIGLEPDIKIEDNPDTAEDEQLQTAIDQF</sequence>
<evidence type="ECO:0000256" key="5">
    <source>
        <dbReference type="RuleBase" id="RU004404"/>
    </source>
</evidence>
<dbReference type="STRING" id="1802525.A2975_01120"/>
<dbReference type="Proteomes" id="UP000178429">
    <property type="component" value="Unassembled WGS sequence"/>
</dbReference>
<dbReference type="InterPro" id="IPR004447">
    <property type="entry name" value="Peptidase_S41A"/>
</dbReference>
<evidence type="ECO:0000256" key="3">
    <source>
        <dbReference type="ARBA" id="ARBA00022801"/>
    </source>
</evidence>
<evidence type="ECO:0000313" key="8">
    <source>
        <dbReference type="Proteomes" id="UP000178429"/>
    </source>
</evidence>
<evidence type="ECO:0000256" key="2">
    <source>
        <dbReference type="ARBA" id="ARBA00022670"/>
    </source>
</evidence>
<dbReference type="InterPro" id="IPR001478">
    <property type="entry name" value="PDZ"/>
</dbReference>
<dbReference type="GO" id="GO:0004175">
    <property type="term" value="F:endopeptidase activity"/>
    <property type="evidence" value="ECO:0007669"/>
    <property type="project" value="TreeGrafter"/>
</dbReference>
<dbReference type="Gene3D" id="3.30.750.44">
    <property type="match status" value="1"/>
</dbReference>
<dbReference type="Gene3D" id="2.30.42.10">
    <property type="match status" value="1"/>
</dbReference>
<dbReference type="SMART" id="SM00245">
    <property type="entry name" value="TSPc"/>
    <property type="match status" value="1"/>
</dbReference>
<protein>
    <recommendedName>
        <fullName evidence="6">PDZ domain-containing protein</fullName>
    </recommendedName>
</protein>
<dbReference type="SUPFAM" id="SSF50156">
    <property type="entry name" value="PDZ domain-like"/>
    <property type="match status" value="1"/>
</dbReference>
<dbReference type="PROSITE" id="PS50106">
    <property type="entry name" value="PDZ"/>
    <property type="match status" value="1"/>
</dbReference>
<dbReference type="Pfam" id="PF03572">
    <property type="entry name" value="Peptidase_S41"/>
    <property type="match status" value="1"/>
</dbReference>
<dbReference type="CDD" id="cd06782">
    <property type="entry name" value="cpPDZ_CPP-like"/>
    <property type="match status" value="1"/>
</dbReference>
<evidence type="ECO:0000256" key="1">
    <source>
        <dbReference type="ARBA" id="ARBA00009179"/>
    </source>
</evidence>
<dbReference type="GO" id="GO:0007165">
    <property type="term" value="P:signal transduction"/>
    <property type="evidence" value="ECO:0007669"/>
    <property type="project" value="TreeGrafter"/>
</dbReference>
<dbReference type="Pfam" id="PF17820">
    <property type="entry name" value="PDZ_6"/>
    <property type="match status" value="1"/>
</dbReference>
<dbReference type="NCBIfam" id="TIGR00225">
    <property type="entry name" value="prc"/>
    <property type="match status" value="1"/>
</dbReference>
<reference evidence="7 8" key="1">
    <citation type="journal article" date="2016" name="Nat. Commun.">
        <title>Thousands of microbial genomes shed light on interconnected biogeochemical processes in an aquifer system.</title>
        <authorList>
            <person name="Anantharaman K."/>
            <person name="Brown C.T."/>
            <person name="Hug L.A."/>
            <person name="Sharon I."/>
            <person name="Castelle C.J."/>
            <person name="Probst A.J."/>
            <person name="Thomas B.C."/>
            <person name="Singh A."/>
            <person name="Wilkins M.J."/>
            <person name="Karaoz U."/>
            <person name="Brodie E.L."/>
            <person name="Williams K.H."/>
            <person name="Hubbard S.S."/>
            <person name="Banfield J.F."/>
        </authorList>
    </citation>
    <scope>NUCLEOTIDE SEQUENCE [LARGE SCALE GENOMIC DNA]</scope>
</reference>
<gene>
    <name evidence="7" type="ORF">A2975_01120</name>
</gene>
<dbReference type="GO" id="GO:0006508">
    <property type="term" value="P:proteolysis"/>
    <property type="evidence" value="ECO:0007669"/>
    <property type="project" value="UniProtKB-KW"/>
</dbReference>
<keyword evidence="2 5" id="KW-0645">Protease</keyword>
<dbReference type="CDD" id="cd07560">
    <property type="entry name" value="Peptidase_S41_CPP"/>
    <property type="match status" value="1"/>
</dbReference>
<dbReference type="PANTHER" id="PTHR32060">
    <property type="entry name" value="TAIL-SPECIFIC PROTEASE"/>
    <property type="match status" value="1"/>
</dbReference>
<dbReference type="InterPro" id="IPR036034">
    <property type="entry name" value="PDZ_sf"/>
</dbReference>
<evidence type="ECO:0000256" key="4">
    <source>
        <dbReference type="ARBA" id="ARBA00022825"/>
    </source>
</evidence>
<dbReference type="GO" id="GO:0008236">
    <property type="term" value="F:serine-type peptidase activity"/>
    <property type="evidence" value="ECO:0007669"/>
    <property type="project" value="UniProtKB-KW"/>
</dbReference>
<proteinExistence type="inferred from homology"/>
<accession>A0A1F8C4M8</accession>
<dbReference type="InterPro" id="IPR029045">
    <property type="entry name" value="ClpP/crotonase-like_dom_sf"/>
</dbReference>
<comment type="similarity">
    <text evidence="1 5">Belongs to the peptidase S41A family.</text>
</comment>
<feature type="domain" description="PDZ" evidence="6">
    <location>
        <begin position="117"/>
        <end position="201"/>
    </location>
</feature>
<keyword evidence="4 5" id="KW-0720">Serine protease</keyword>
<dbReference type="EMBL" id="MGHL01000001">
    <property type="protein sequence ID" value="OGM70859.1"/>
    <property type="molecule type" value="Genomic_DNA"/>
</dbReference>
<dbReference type="SUPFAM" id="SSF52096">
    <property type="entry name" value="ClpP/crotonase"/>
    <property type="match status" value="1"/>
</dbReference>
<dbReference type="InterPro" id="IPR005151">
    <property type="entry name" value="Tail-specific_protease"/>
</dbReference>
<dbReference type="PANTHER" id="PTHR32060:SF30">
    <property type="entry name" value="CARBOXY-TERMINAL PROCESSING PROTEASE CTPA"/>
    <property type="match status" value="1"/>
</dbReference>
<organism evidence="7 8">
    <name type="scientific">Candidatus Woesebacteria bacterium RIFCSPLOWO2_01_FULL_44_14</name>
    <dbReference type="NCBI Taxonomy" id="1802525"/>
    <lineage>
        <taxon>Bacteria</taxon>
        <taxon>Candidatus Woeseibacteriota</taxon>
    </lineage>
</organism>
<evidence type="ECO:0000313" key="7">
    <source>
        <dbReference type="EMBL" id="OGM70859.1"/>
    </source>
</evidence>
<keyword evidence="3 5" id="KW-0378">Hydrolase</keyword>
<dbReference type="InterPro" id="IPR041489">
    <property type="entry name" value="PDZ_6"/>
</dbReference>
<evidence type="ECO:0000259" key="6">
    <source>
        <dbReference type="PROSITE" id="PS50106"/>
    </source>
</evidence>
<name>A0A1F8C4M8_9BACT</name>
<dbReference type="Gene3D" id="3.90.226.10">
    <property type="entry name" value="2-enoyl-CoA Hydratase, Chain A, domain 1"/>
    <property type="match status" value="1"/>
</dbReference>